<dbReference type="Gene3D" id="4.10.240.10">
    <property type="entry name" value="Zn(2)-C6 fungal-type DNA-binding domain"/>
    <property type="match status" value="1"/>
</dbReference>
<dbReference type="GO" id="GO:0008270">
    <property type="term" value="F:zinc ion binding"/>
    <property type="evidence" value="ECO:0007669"/>
    <property type="project" value="InterPro"/>
</dbReference>
<protein>
    <recommendedName>
        <fullName evidence="5">Zn(2)-C6 fungal-type domain-containing protein</fullName>
    </recommendedName>
</protein>
<dbReference type="SUPFAM" id="SSF57701">
    <property type="entry name" value="Zn2/Cys6 DNA-binding domain"/>
    <property type="match status" value="1"/>
</dbReference>
<accession>A0A0U4ZYA4</accession>
<feature type="domain" description="Zn(2)-C6 fungal-type" evidence="5">
    <location>
        <begin position="20"/>
        <end position="50"/>
    </location>
</feature>
<dbReference type="SMART" id="SM00066">
    <property type="entry name" value="GAL4"/>
    <property type="match status" value="1"/>
</dbReference>
<keyword evidence="4" id="KW-0539">Nucleus</keyword>
<dbReference type="Pfam" id="PF00172">
    <property type="entry name" value="Zn_clus"/>
    <property type="match status" value="1"/>
</dbReference>
<evidence type="ECO:0000256" key="4">
    <source>
        <dbReference type="ARBA" id="ARBA00023242"/>
    </source>
</evidence>
<dbReference type="PROSITE" id="PS50048">
    <property type="entry name" value="ZN2_CY6_FUNGAL_2"/>
    <property type="match status" value="1"/>
</dbReference>
<reference evidence="7" key="1">
    <citation type="journal article" date="2016" name="Genome Announc.">
        <title>Draft genome sequences of fungus Aspergillus calidoustus.</title>
        <authorList>
            <person name="Horn F."/>
            <person name="Linde J."/>
            <person name="Mattern D.J."/>
            <person name="Walther G."/>
            <person name="Guthke R."/>
            <person name="Scherlach K."/>
            <person name="Martin K."/>
            <person name="Brakhage A.A."/>
            <person name="Petzke L."/>
            <person name="Valiante V."/>
        </authorList>
    </citation>
    <scope>NUCLEOTIDE SEQUENCE [LARGE SCALE GENOMIC DNA]</scope>
    <source>
        <strain evidence="7">SF006504</strain>
    </source>
</reference>
<evidence type="ECO:0000256" key="1">
    <source>
        <dbReference type="ARBA" id="ARBA00023015"/>
    </source>
</evidence>
<evidence type="ECO:0000256" key="3">
    <source>
        <dbReference type="ARBA" id="ARBA00023163"/>
    </source>
</evidence>
<dbReference type="PROSITE" id="PS00463">
    <property type="entry name" value="ZN2_CY6_FUNGAL_1"/>
    <property type="match status" value="1"/>
</dbReference>
<dbReference type="InterPro" id="IPR001138">
    <property type="entry name" value="Zn2Cys6_DnaBD"/>
</dbReference>
<dbReference type="GO" id="GO:0045944">
    <property type="term" value="P:positive regulation of transcription by RNA polymerase II"/>
    <property type="evidence" value="ECO:0007669"/>
    <property type="project" value="TreeGrafter"/>
</dbReference>
<evidence type="ECO:0000256" key="2">
    <source>
        <dbReference type="ARBA" id="ARBA00023125"/>
    </source>
</evidence>
<dbReference type="InterPro" id="IPR036864">
    <property type="entry name" value="Zn2-C6_fun-type_DNA-bd_sf"/>
</dbReference>
<dbReference type="PANTHER" id="PTHR37534:SF49">
    <property type="entry name" value="LYSINE BIOSYNTHESIS REGULATORY PROTEIN LYS14"/>
    <property type="match status" value="1"/>
</dbReference>
<dbReference type="OrthoDB" id="39175at2759"/>
<keyword evidence="7" id="KW-1185">Reference proteome</keyword>
<dbReference type="GO" id="GO:0005634">
    <property type="term" value="C:nucleus"/>
    <property type="evidence" value="ECO:0007669"/>
    <property type="project" value="TreeGrafter"/>
</dbReference>
<name>A0A0U4ZYA4_ASPCI</name>
<evidence type="ECO:0000313" key="6">
    <source>
        <dbReference type="EMBL" id="CEN60969.1"/>
    </source>
</evidence>
<dbReference type="GO" id="GO:0000981">
    <property type="term" value="F:DNA-binding transcription factor activity, RNA polymerase II-specific"/>
    <property type="evidence" value="ECO:0007669"/>
    <property type="project" value="InterPro"/>
</dbReference>
<dbReference type="CDD" id="cd00067">
    <property type="entry name" value="GAL4"/>
    <property type="match status" value="1"/>
</dbReference>
<dbReference type="PANTHER" id="PTHR37534">
    <property type="entry name" value="TRANSCRIPTIONAL ACTIVATOR PROTEIN UGA3"/>
    <property type="match status" value="1"/>
</dbReference>
<proteinExistence type="predicted"/>
<keyword evidence="2" id="KW-0238">DNA-binding</keyword>
<evidence type="ECO:0000313" key="7">
    <source>
        <dbReference type="Proteomes" id="UP000054771"/>
    </source>
</evidence>
<dbReference type="STRING" id="454130.A0A0U4ZYA4"/>
<keyword evidence="1" id="KW-0805">Transcription regulation</keyword>
<keyword evidence="3" id="KW-0804">Transcription</keyword>
<sequence>MYKPAPPRPKKTNIVRSRNGCQTCRERKIKCDERKPACGTCVRLGKPCATFQPGFRFRTVVITSSSVPPQSLATTPVARLPPCGNREQDEGDKTTLASIGSMDLIKSLQHSERDIYYTTYWEDRCLPALHPIFLSLSWAAGSKAILRNSILALSSCHFSRQQVERKRACTLHMGSFSPSFGHQTRSHLYYSAAMKEIMRIGPENIVYDSTIIVMVLTLFAYIEASVGNFQGFRCHVDGLLQLLQSHAEILNSPINTALIMAWMQIRFVNWWSRAYFSSWDVHRRLPSVPLPRCLKERHDSLQSRRVIVLSILCESHRLNSGHILGCLRRGAGVDAQTHVQHLEQGAEVEKCLYLLREQESRLDDWLTHLSPSEWPLSDHTYWMSNSKKPEDDNTPIYFQSHDAALNFAYYTLARVMQCHGLLRSLQNCSHPQDPYGYEEEESWVRLLLRITNGTNIQTSLARNNYTIGFQGLLLAALLRCQSPALGAAIQSWVQSLADLQPTEEGSFPTYQTLGVIKSINRQKQVGLDILGVTQPVDDGGGTPKVTAFNSQPIDQLILHGRSRLTRVPFAICVGLDFGVGEEY</sequence>
<organism evidence="6 7">
    <name type="scientific">Aspergillus calidoustus</name>
    <dbReference type="NCBI Taxonomy" id="454130"/>
    <lineage>
        <taxon>Eukaryota</taxon>
        <taxon>Fungi</taxon>
        <taxon>Dikarya</taxon>
        <taxon>Ascomycota</taxon>
        <taxon>Pezizomycotina</taxon>
        <taxon>Eurotiomycetes</taxon>
        <taxon>Eurotiomycetidae</taxon>
        <taxon>Eurotiales</taxon>
        <taxon>Aspergillaceae</taxon>
        <taxon>Aspergillus</taxon>
        <taxon>Aspergillus subgen. Nidulantes</taxon>
    </lineage>
</organism>
<dbReference type="OMA" id="VWWARAY"/>
<dbReference type="AlphaFoldDB" id="A0A0U4ZYA4"/>
<dbReference type="GO" id="GO:0000976">
    <property type="term" value="F:transcription cis-regulatory region binding"/>
    <property type="evidence" value="ECO:0007669"/>
    <property type="project" value="TreeGrafter"/>
</dbReference>
<evidence type="ECO:0000259" key="5">
    <source>
        <dbReference type="PROSITE" id="PS50048"/>
    </source>
</evidence>
<gene>
    <name evidence="6" type="ORF">ASPCAL07639</name>
</gene>
<dbReference type="EMBL" id="CDMC01000006">
    <property type="protein sequence ID" value="CEN60969.1"/>
    <property type="molecule type" value="Genomic_DNA"/>
</dbReference>
<dbReference type="Proteomes" id="UP000054771">
    <property type="component" value="Unassembled WGS sequence"/>
</dbReference>